<dbReference type="GO" id="GO:0000155">
    <property type="term" value="F:phosphorelay sensor kinase activity"/>
    <property type="evidence" value="ECO:0007669"/>
    <property type="project" value="InterPro"/>
</dbReference>
<dbReference type="InterPro" id="IPR003594">
    <property type="entry name" value="HATPase_dom"/>
</dbReference>
<dbReference type="InterPro" id="IPR001789">
    <property type="entry name" value="Sig_transdc_resp-reg_receiver"/>
</dbReference>
<dbReference type="GO" id="GO:0005886">
    <property type="term" value="C:plasma membrane"/>
    <property type="evidence" value="ECO:0007669"/>
    <property type="project" value="TreeGrafter"/>
</dbReference>
<evidence type="ECO:0000256" key="12">
    <source>
        <dbReference type="SAM" id="Coils"/>
    </source>
</evidence>
<reference evidence="17 18" key="1">
    <citation type="submission" date="2020-08" db="EMBL/GenBank/DDBJ databases">
        <title>Genomic Encyclopedia of Type Strains, Phase IV (KMG-IV): sequencing the most valuable type-strain genomes for metagenomic binning, comparative biology and taxonomic classification.</title>
        <authorList>
            <person name="Goeker M."/>
        </authorList>
    </citation>
    <scope>NUCLEOTIDE SEQUENCE [LARGE SCALE GENOMIC DNA]</scope>
    <source>
        <strain evidence="17 18">DSM 27471</strain>
    </source>
</reference>
<dbReference type="InterPro" id="IPR036890">
    <property type="entry name" value="HATPase_C_sf"/>
</dbReference>
<dbReference type="EMBL" id="JACHYB010000002">
    <property type="protein sequence ID" value="MBB3188223.1"/>
    <property type="molecule type" value="Genomic_DNA"/>
</dbReference>
<feature type="modified residue" description="4-aspartylphosphate" evidence="11">
    <location>
        <position position="927"/>
    </location>
</feature>
<dbReference type="PROSITE" id="PS50110">
    <property type="entry name" value="RESPONSE_REGULATORY"/>
    <property type="match status" value="2"/>
</dbReference>
<dbReference type="InterPro" id="IPR036097">
    <property type="entry name" value="HisK_dim/P_sf"/>
</dbReference>
<evidence type="ECO:0000256" key="3">
    <source>
        <dbReference type="ARBA" id="ARBA00012438"/>
    </source>
</evidence>
<feature type="domain" description="Histidine kinase" evidence="14">
    <location>
        <begin position="482"/>
        <end position="700"/>
    </location>
</feature>
<evidence type="ECO:0000256" key="9">
    <source>
        <dbReference type="ARBA" id="ARBA00023125"/>
    </source>
</evidence>
<dbReference type="Proteomes" id="UP000544222">
    <property type="component" value="Unassembled WGS sequence"/>
</dbReference>
<dbReference type="PROSITE" id="PS50109">
    <property type="entry name" value="HIS_KIN"/>
    <property type="match status" value="1"/>
</dbReference>
<keyword evidence="13" id="KW-1133">Transmembrane helix</keyword>
<evidence type="ECO:0000259" key="15">
    <source>
        <dbReference type="PROSITE" id="PS50110"/>
    </source>
</evidence>
<keyword evidence="8" id="KW-0805">Transcription regulation</keyword>
<evidence type="ECO:0000256" key="2">
    <source>
        <dbReference type="ARBA" id="ARBA00004370"/>
    </source>
</evidence>
<dbReference type="EC" id="2.7.13.3" evidence="3"/>
<proteinExistence type="predicted"/>
<keyword evidence="4 11" id="KW-0597">Phosphoprotein</keyword>
<evidence type="ECO:0000256" key="11">
    <source>
        <dbReference type="PROSITE-ProRule" id="PRU00169"/>
    </source>
</evidence>
<dbReference type="Pfam" id="PF00072">
    <property type="entry name" value="Response_reg"/>
    <property type="match status" value="2"/>
</dbReference>
<dbReference type="SUPFAM" id="SSF47384">
    <property type="entry name" value="Homodimeric domain of signal transducing histidine kinase"/>
    <property type="match status" value="1"/>
</dbReference>
<dbReference type="GO" id="GO:0003677">
    <property type="term" value="F:DNA binding"/>
    <property type="evidence" value="ECO:0007669"/>
    <property type="project" value="UniProtKB-KW"/>
</dbReference>
<dbReference type="FunFam" id="3.40.50.2300:FF:000001">
    <property type="entry name" value="DNA-binding response regulator PhoB"/>
    <property type="match status" value="1"/>
</dbReference>
<dbReference type="RefSeq" id="WP_183413996.1">
    <property type="nucleotide sequence ID" value="NZ_JACHYB010000002.1"/>
</dbReference>
<feature type="coiled-coil region" evidence="12">
    <location>
        <begin position="427"/>
        <end position="461"/>
    </location>
</feature>
<evidence type="ECO:0000313" key="18">
    <source>
        <dbReference type="Proteomes" id="UP000544222"/>
    </source>
</evidence>
<evidence type="ECO:0000256" key="1">
    <source>
        <dbReference type="ARBA" id="ARBA00000085"/>
    </source>
</evidence>
<gene>
    <name evidence="17" type="ORF">FHX64_002421</name>
</gene>
<dbReference type="InterPro" id="IPR004358">
    <property type="entry name" value="Sig_transdc_His_kin-like_C"/>
</dbReference>
<dbReference type="GO" id="GO:0009927">
    <property type="term" value="F:histidine phosphotransfer kinase activity"/>
    <property type="evidence" value="ECO:0007669"/>
    <property type="project" value="TreeGrafter"/>
</dbReference>
<dbReference type="Pfam" id="PF02518">
    <property type="entry name" value="HATPase_c"/>
    <property type="match status" value="1"/>
</dbReference>
<evidence type="ECO:0000256" key="6">
    <source>
        <dbReference type="ARBA" id="ARBA00022777"/>
    </source>
</evidence>
<dbReference type="PANTHER" id="PTHR43047">
    <property type="entry name" value="TWO-COMPONENT HISTIDINE PROTEIN KINASE"/>
    <property type="match status" value="1"/>
</dbReference>
<dbReference type="FunFam" id="3.30.565.10:FF:000010">
    <property type="entry name" value="Sensor histidine kinase RcsC"/>
    <property type="match status" value="1"/>
</dbReference>
<dbReference type="InterPro" id="IPR029016">
    <property type="entry name" value="GAF-like_dom_sf"/>
</dbReference>
<comment type="catalytic activity">
    <reaction evidence="1">
        <text>ATP + protein L-histidine = ADP + protein N-phospho-L-histidine.</text>
        <dbReference type="EC" id="2.7.13.3"/>
    </reaction>
</comment>
<dbReference type="SUPFAM" id="SSF55781">
    <property type="entry name" value="GAF domain-like"/>
    <property type="match status" value="1"/>
</dbReference>
<dbReference type="InterPro" id="IPR003660">
    <property type="entry name" value="HAMP_dom"/>
</dbReference>
<keyword evidence="6 17" id="KW-0418">Kinase</keyword>
<dbReference type="SUPFAM" id="SSF55874">
    <property type="entry name" value="ATPase domain of HSP90 chaperone/DNA topoisomerase II/histidine kinase"/>
    <property type="match status" value="1"/>
</dbReference>
<keyword evidence="13" id="KW-0812">Transmembrane</keyword>
<accession>A0A7W5H221</accession>
<dbReference type="Gene3D" id="1.10.287.130">
    <property type="match status" value="1"/>
</dbReference>
<dbReference type="SMART" id="SM00388">
    <property type="entry name" value="HisKA"/>
    <property type="match status" value="1"/>
</dbReference>
<dbReference type="SMART" id="SM00304">
    <property type="entry name" value="HAMP"/>
    <property type="match status" value="1"/>
</dbReference>
<keyword evidence="13" id="KW-0472">Membrane</keyword>
<dbReference type="Gene3D" id="3.30.565.10">
    <property type="entry name" value="Histidine kinase-like ATPase, C-terminal domain"/>
    <property type="match status" value="1"/>
</dbReference>
<protein>
    <recommendedName>
        <fullName evidence="3">histidine kinase</fullName>
        <ecNumber evidence="3">2.7.13.3</ecNumber>
    </recommendedName>
</protein>
<dbReference type="SUPFAM" id="SSF52172">
    <property type="entry name" value="CheY-like"/>
    <property type="match status" value="2"/>
</dbReference>
<dbReference type="CDD" id="cd17574">
    <property type="entry name" value="REC_OmpR"/>
    <property type="match status" value="1"/>
</dbReference>
<dbReference type="InterPro" id="IPR003661">
    <property type="entry name" value="HisK_dim/P_dom"/>
</dbReference>
<organism evidence="17 18">
    <name type="scientific">Microbacter margulisiae</name>
    <dbReference type="NCBI Taxonomy" id="1350067"/>
    <lineage>
        <taxon>Bacteria</taxon>
        <taxon>Pseudomonadati</taxon>
        <taxon>Bacteroidota</taxon>
        <taxon>Bacteroidia</taxon>
        <taxon>Bacteroidales</taxon>
        <taxon>Porphyromonadaceae</taxon>
        <taxon>Microbacter</taxon>
    </lineage>
</organism>
<dbReference type="SMART" id="SM00387">
    <property type="entry name" value="HATPase_c"/>
    <property type="match status" value="1"/>
</dbReference>
<keyword evidence="10" id="KW-0804">Transcription</keyword>
<name>A0A7W5H221_9PORP</name>
<keyword evidence="12" id="KW-0175">Coiled coil</keyword>
<keyword evidence="9" id="KW-0238">DNA-binding</keyword>
<dbReference type="InterPro" id="IPR011006">
    <property type="entry name" value="CheY-like_superfamily"/>
</dbReference>
<comment type="caution">
    <text evidence="17">The sequence shown here is derived from an EMBL/GenBank/DDBJ whole genome shotgun (WGS) entry which is preliminary data.</text>
</comment>
<evidence type="ECO:0000256" key="4">
    <source>
        <dbReference type="ARBA" id="ARBA00022553"/>
    </source>
</evidence>
<feature type="modified residue" description="4-aspartylphosphate" evidence="11">
    <location>
        <position position="784"/>
    </location>
</feature>
<evidence type="ECO:0000259" key="14">
    <source>
        <dbReference type="PROSITE" id="PS50109"/>
    </source>
</evidence>
<evidence type="ECO:0000256" key="8">
    <source>
        <dbReference type="ARBA" id="ARBA00023015"/>
    </source>
</evidence>
<dbReference type="Pfam" id="PF00512">
    <property type="entry name" value="HisKA"/>
    <property type="match status" value="1"/>
</dbReference>
<dbReference type="InterPro" id="IPR005467">
    <property type="entry name" value="His_kinase_dom"/>
</dbReference>
<dbReference type="Pfam" id="PF12729">
    <property type="entry name" value="4HB_MCP_1"/>
    <property type="match status" value="1"/>
</dbReference>
<feature type="domain" description="HAMP" evidence="16">
    <location>
        <begin position="214"/>
        <end position="266"/>
    </location>
</feature>
<dbReference type="Gene3D" id="3.40.50.2300">
    <property type="match status" value="2"/>
</dbReference>
<dbReference type="Gene3D" id="3.30.450.40">
    <property type="match status" value="1"/>
</dbReference>
<evidence type="ECO:0000256" key="7">
    <source>
        <dbReference type="ARBA" id="ARBA00023012"/>
    </source>
</evidence>
<feature type="domain" description="Response regulatory" evidence="15">
    <location>
        <begin position="879"/>
        <end position="994"/>
    </location>
</feature>
<feature type="domain" description="Response regulatory" evidence="15">
    <location>
        <begin position="735"/>
        <end position="853"/>
    </location>
</feature>
<evidence type="ECO:0000259" key="16">
    <source>
        <dbReference type="PROSITE" id="PS50885"/>
    </source>
</evidence>
<dbReference type="PROSITE" id="PS50885">
    <property type="entry name" value="HAMP"/>
    <property type="match status" value="1"/>
</dbReference>
<feature type="transmembrane region" description="Helical" evidence="13">
    <location>
        <begin position="194"/>
        <end position="212"/>
    </location>
</feature>
<dbReference type="Gene3D" id="6.10.340.10">
    <property type="match status" value="1"/>
</dbReference>
<dbReference type="CDD" id="cd06225">
    <property type="entry name" value="HAMP"/>
    <property type="match status" value="1"/>
</dbReference>
<evidence type="ECO:0000313" key="17">
    <source>
        <dbReference type="EMBL" id="MBB3188223.1"/>
    </source>
</evidence>
<dbReference type="AlphaFoldDB" id="A0A7W5H221"/>
<keyword evidence="5" id="KW-0808">Transferase</keyword>
<dbReference type="CDD" id="cd00082">
    <property type="entry name" value="HisKA"/>
    <property type="match status" value="1"/>
</dbReference>
<evidence type="ECO:0000256" key="13">
    <source>
        <dbReference type="SAM" id="Phobius"/>
    </source>
</evidence>
<evidence type="ECO:0000256" key="10">
    <source>
        <dbReference type="ARBA" id="ARBA00023163"/>
    </source>
</evidence>
<dbReference type="SUPFAM" id="SSF158472">
    <property type="entry name" value="HAMP domain-like"/>
    <property type="match status" value="1"/>
</dbReference>
<sequence length="996" mass="112082">MKLKNIKISTQLQLTFGVIWVFILVLGLIAWRDTDKIAQQTVDMYNHPLSVSRSLSALREDVSTYQLEAKNNVFYASKKEQEAERIAFNIHITDAEQQFTILYSRYLGPRIDIDNAHKSFVVWKDLEDDVWKQKQIETGQINESLSRLGTHSDLVQAREQLTLSLNKMDAFAQNKADQFLTNASDLKRALNVQLAVFVICILLISIVIFLILSKSILTPLREMRDATSRFREGDLSARSTYVSSNALGRLAESFNELADTIETELTLNERAAQLAGVMLSEEDAHQFSHALLKSLIQHTEAIIGAVFLLNNEKTMYEPFESIGMNKETYHSFSALNYEGEFGMVLATRKLHHIKGIPKDSKMTFSTVSGDFIPREIITIPIIVKNEIAAILSLSSITRFSDGSLRLLDTVLVTLNARMEGILTYRKVVDFAKQLEIQNNELESQKRELAAQTSELTEQNVELAMQKKQLGEANKMKNSFLSSMSHELRTPLNSVIALSNVLSRRLSGKLSDEEYSYIGVIERNGKQLLSLINDILDLSRIEAGREEIRAHLFNMNDLIRDVVETIEPQSKQKKLKLIYIPNEALPEITSDYDKCRHILQNIVANAIKFTEKGKVEIRADRIVDAVQIDIIDTGIGIKAEFLPHIFEEFRQADGSNSRKYGGTGLGLAIAKKYANMLGGQISVESAEGHGSHFTFSIPVKLGAQVKTVDYQGISAPVYKPEEIQHESQKIDVTKKTILVVEDTEAIVIQLCDILETEGYHVMVAHNGQEALERISEQMPDTMILDLMMPEVDGFEVLRHIREEKISEHLPVIILTAKYVTKDELAFLTHNSIFQLIRKGDINKAQLLNAVIQSMLPADQEISNTTATPQQLRIPINERPTVLIVEDNADNMLTIKALLEDSCVVIEAEDGISGVELAKQHVPHIILMDIALPGMSGIEALHILRKNQKTKNIPVIAVSASAMKGDRESFLIEGFDDYVSKPIDSRRLDEVMHKWLQI</sequence>
<dbReference type="InterPro" id="IPR024478">
    <property type="entry name" value="HlyB_4HB_MCP"/>
</dbReference>
<keyword evidence="18" id="KW-1185">Reference proteome</keyword>
<comment type="subcellular location">
    <subcellularLocation>
        <location evidence="2">Membrane</location>
    </subcellularLocation>
</comment>
<dbReference type="PRINTS" id="PR00344">
    <property type="entry name" value="BCTRLSENSOR"/>
</dbReference>
<dbReference type="Pfam" id="PF00672">
    <property type="entry name" value="HAMP"/>
    <property type="match status" value="1"/>
</dbReference>
<dbReference type="SMART" id="SM00448">
    <property type="entry name" value="REC"/>
    <property type="match status" value="2"/>
</dbReference>
<evidence type="ECO:0000256" key="5">
    <source>
        <dbReference type="ARBA" id="ARBA00022679"/>
    </source>
</evidence>
<keyword evidence="7" id="KW-0902">Two-component regulatory system</keyword>
<feature type="transmembrane region" description="Helical" evidence="13">
    <location>
        <begin position="12"/>
        <end position="31"/>
    </location>
</feature>